<dbReference type="PANTHER" id="PTHR34115:SF17">
    <property type="entry name" value="PROTEIN, PUTATIVE-RELATED"/>
    <property type="match status" value="1"/>
</dbReference>
<gene>
    <name evidence="2" type="ORF">MtrunA17_Chr3g0103551</name>
</gene>
<dbReference type="EMBL" id="PSQE01000003">
    <property type="protein sequence ID" value="RHN67518.1"/>
    <property type="molecule type" value="Genomic_DNA"/>
</dbReference>
<name>A0A396IS79_MEDTR</name>
<reference evidence="3" key="1">
    <citation type="journal article" date="2018" name="Nat. Plants">
        <title>Whole-genome landscape of Medicago truncatula symbiotic genes.</title>
        <authorList>
            <person name="Pecrix Y."/>
            <person name="Staton S.E."/>
            <person name="Sallet E."/>
            <person name="Lelandais-Briere C."/>
            <person name="Moreau S."/>
            <person name="Carrere S."/>
            <person name="Blein T."/>
            <person name="Jardinaud M.F."/>
            <person name="Latrasse D."/>
            <person name="Zouine M."/>
            <person name="Zahm M."/>
            <person name="Kreplak J."/>
            <person name="Mayjonade B."/>
            <person name="Satge C."/>
            <person name="Perez M."/>
            <person name="Cauet S."/>
            <person name="Marande W."/>
            <person name="Chantry-Darmon C."/>
            <person name="Lopez-Roques C."/>
            <person name="Bouchez O."/>
            <person name="Berard A."/>
            <person name="Debelle F."/>
            <person name="Munos S."/>
            <person name="Bendahmane A."/>
            <person name="Berges H."/>
            <person name="Niebel A."/>
            <person name="Buitink J."/>
            <person name="Frugier F."/>
            <person name="Benhamed M."/>
            <person name="Crespi M."/>
            <person name="Gouzy J."/>
            <person name="Gamas P."/>
        </authorList>
    </citation>
    <scope>NUCLEOTIDE SEQUENCE [LARGE SCALE GENOMIC DNA]</scope>
    <source>
        <strain evidence="3">cv. Jemalong A17</strain>
    </source>
</reference>
<dbReference type="InterPro" id="IPR053258">
    <property type="entry name" value="Ca-permeable_cation_channel"/>
</dbReference>
<evidence type="ECO:0000256" key="1">
    <source>
        <dbReference type="SAM" id="Phobius"/>
    </source>
</evidence>
<accession>A0A396IS79</accession>
<keyword evidence="1" id="KW-1133">Transmembrane helix</keyword>
<feature type="transmembrane region" description="Helical" evidence="1">
    <location>
        <begin position="86"/>
        <end position="105"/>
    </location>
</feature>
<keyword evidence="1" id="KW-0472">Membrane</keyword>
<dbReference type="AlphaFoldDB" id="A0A396IS79"/>
<organism evidence="2 3">
    <name type="scientific">Medicago truncatula</name>
    <name type="common">Barrel medic</name>
    <name type="synonym">Medicago tribuloides</name>
    <dbReference type="NCBI Taxonomy" id="3880"/>
    <lineage>
        <taxon>Eukaryota</taxon>
        <taxon>Viridiplantae</taxon>
        <taxon>Streptophyta</taxon>
        <taxon>Embryophyta</taxon>
        <taxon>Tracheophyta</taxon>
        <taxon>Spermatophyta</taxon>
        <taxon>Magnoliopsida</taxon>
        <taxon>eudicotyledons</taxon>
        <taxon>Gunneridae</taxon>
        <taxon>Pentapetalae</taxon>
        <taxon>rosids</taxon>
        <taxon>fabids</taxon>
        <taxon>Fabales</taxon>
        <taxon>Fabaceae</taxon>
        <taxon>Papilionoideae</taxon>
        <taxon>50 kb inversion clade</taxon>
        <taxon>NPAAA clade</taxon>
        <taxon>Hologalegina</taxon>
        <taxon>IRL clade</taxon>
        <taxon>Trifolieae</taxon>
        <taxon>Medicago</taxon>
    </lineage>
</organism>
<dbReference type="Gramene" id="rna15714">
    <property type="protein sequence ID" value="RHN67518.1"/>
    <property type="gene ID" value="gene15714"/>
</dbReference>
<comment type="caution">
    <text evidence="2">The sequence shown here is derived from an EMBL/GenBank/DDBJ whole genome shotgun (WGS) entry which is preliminary data.</text>
</comment>
<evidence type="ECO:0008006" key="4">
    <source>
        <dbReference type="Google" id="ProtNLM"/>
    </source>
</evidence>
<evidence type="ECO:0000313" key="2">
    <source>
        <dbReference type="EMBL" id="RHN67518.1"/>
    </source>
</evidence>
<proteinExistence type="predicted"/>
<keyword evidence="1" id="KW-0812">Transmembrane</keyword>
<dbReference type="PANTHER" id="PTHR34115">
    <property type="entry name" value="PROTEIN, PUTATIVE-RELATED"/>
    <property type="match status" value="1"/>
</dbReference>
<dbReference type="Proteomes" id="UP000265566">
    <property type="component" value="Chromosome 3"/>
</dbReference>
<protein>
    <recommendedName>
        <fullName evidence="4">Transmembrane protein</fullName>
    </recommendedName>
</protein>
<sequence>MSMHKAYTILMTLELGSIGVKYQGLNTNPFQQLSPLMLLFLTARFCHAVATMADMSFLTTMFIFHFSGVIGCETLLWILLPDFWNWYIINLFLLVITSFCFFNCIQNITKLFLTAHSNTPQPPNPEPQDTSQA</sequence>
<feature type="transmembrane region" description="Helical" evidence="1">
    <location>
        <begin position="62"/>
        <end position="80"/>
    </location>
</feature>
<evidence type="ECO:0000313" key="3">
    <source>
        <dbReference type="Proteomes" id="UP000265566"/>
    </source>
</evidence>